<dbReference type="EMBL" id="LSYS01009753">
    <property type="protein sequence ID" value="OPJ58896.1"/>
    <property type="molecule type" value="Genomic_DNA"/>
</dbReference>
<sequence length="96" mass="10709">MQLYTPVYSISYLTAPNALLLPAMDQKGEGFWSTGSHSNHGPRSRHVENVKHKIVTCREFTRSARTEGVENYHSSIPQYKRVVDGNSATQKLSSSA</sequence>
<dbReference type="AlphaFoldDB" id="A0A1V4IG34"/>
<accession>A0A1V4IG34</accession>
<evidence type="ECO:0000313" key="1">
    <source>
        <dbReference type="EMBL" id="OPJ58896.1"/>
    </source>
</evidence>
<reference evidence="1 2" key="1">
    <citation type="submission" date="2016-02" db="EMBL/GenBank/DDBJ databases">
        <title>Band-tailed pigeon sequencing and assembly.</title>
        <authorList>
            <person name="Soares A.E."/>
            <person name="Novak B.J."/>
            <person name="Rice E.S."/>
            <person name="O'Connell B."/>
            <person name="Chang D."/>
            <person name="Weber S."/>
            <person name="Shapiro B."/>
        </authorList>
    </citation>
    <scope>NUCLEOTIDE SEQUENCE [LARGE SCALE GENOMIC DNA]</scope>
    <source>
        <strain evidence="1">BTP2013</strain>
        <tissue evidence="1">Blood</tissue>
    </source>
</reference>
<dbReference type="Proteomes" id="UP000190648">
    <property type="component" value="Unassembled WGS sequence"/>
</dbReference>
<protein>
    <submittedName>
        <fullName evidence="1">Uncharacterized protein</fullName>
    </submittedName>
</protein>
<evidence type="ECO:0000313" key="2">
    <source>
        <dbReference type="Proteomes" id="UP000190648"/>
    </source>
</evidence>
<keyword evidence="2" id="KW-1185">Reference proteome</keyword>
<name>A0A1V4IG34_PATFA</name>
<proteinExistence type="predicted"/>
<comment type="caution">
    <text evidence="1">The sequence shown here is derived from an EMBL/GenBank/DDBJ whole genome shotgun (WGS) entry which is preliminary data.</text>
</comment>
<organism evidence="1 2">
    <name type="scientific">Patagioenas fasciata monilis</name>
    <dbReference type="NCBI Taxonomy" id="372326"/>
    <lineage>
        <taxon>Eukaryota</taxon>
        <taxon>Metazoa</taxon>
        <taxon>Chordata</taxon>
        <taxon>Craniata</taxon>
        <taxon>Vertebrata</taxon>
        <taxon>Euteleostomi</taxon>
        <taxon>Archelosauria</taxon>
        <taxon>Archosauria</taxon>
        <taxon>Dinosauria</taxon>
        <taxon>Saurischia</taxon>
        <taxon>Theropoda</taxon>
        <taxon>Coelurosauria</taxon>
        <taxon>Aves</taxon>
        <taxon>Neognathae</taxon>
        <taxon>Neoaves</taxon>
        <taxon>Columbimorphae</taxon>
        <taxon>Columbiformes</taxon>
        <taxon>Columbidae</taxon>
        <taxon>Patagioenas</taxon>
    </lineage>
</organism>
<gene>
    <name evidence="1" type="ORF">AV530_000632</name>
</gene>